<keyword evidence="1" id="KW-1133">Transmembrane helix</keyword>
<accession>A0A426DRC4</accession>
<dbReference type="Proteomes" id="UP000274920">
    <property type="component" value="Unassembled WGS sequence"/>
</dbReference>
<feature type="transmembrane region" description="Helical" evidence="1">
    <location>
        <begin position="12"/>
        <end position="32"/>
    </location>
</feature>
<protein>
    <submittedName>
        <fullName evidence="2">ABC transporter permease</fullName>
    </submittedName>
</protein>
<feature type="transmembrane region" description="Helical" evidence="1">
    <location>
        <begin position="52"/>
        <end position="78"/>
    </location>
</feature>
<dbReference type="AlphaFoldDB" id="A0A426DRC4"/>
<evidence type="ECO:0000256" key="1">
    <source>
        <dbReference type="SAM" id="Phobius"/>
    </source>
</evidence>
<evidence type="ECO:0000313" key="3">
    <source>
        <dbReference type="Proteomes" id="UP000274920"/>
    </source>
</evidence>
<keyword evidence="1" id="KW-0812">Transmembrane</keyword>
<keyword evidence="1" id="KW-0472">Membrane</keyword>
<proteinExistence type="predicted"/>
<organism evidence="2 3">
    <name type="scientific">Schaedlerella arabinosiphila</name>
    <dbReference type="NCBI Taxonomy" id="2044587"/>
    <lineage>
        <taxon>Bacteria</taxon>
        <taxon>Bacillati</taxon>
        <taxon>Bacillota</taxon>
        <taxon>Clostridia</taxon>
        <taxon>Lachnospirales</taxon>
        <taxon>Lachnospiraceae</taxon>
        <taxon>Schaedlerella</taxon>
    </lineage>
</organism>
<evidence type="ECO:0000313" key="2">
    <source>
        <dbReference type="EMBL" id="RRK35387.1"/>
    </source>
</evidence>
<sequence>MWYMLKAELKNHILNLRFWAGVLLILAAALVSEQTHLQFLLDSGGSREGPGWFLAYSFCSGGEHTLLFVPIAVTFAAGGEAEQELHSRFALFSCVRTGKKQYLAGKAAGLILSGGLMLSVSMLLMLGISVLVFGDIPVLGGGGPAFSTVLLQVLVSFPRGFLNGALWAMAGGFAAIVTRSRYLAYAVPFVLYYVLSVFQERYFRRFLFLNPRYWMAPVYFNDLICILILLALCALTGFLFIRALKRRLDDA</sequence>
<reference evidence="2" key="1">
    <citation type="submission" date="2018-10" db="EMBL/GenBank/DDBJ databases">
        <title>Schaedlerella arabinophila gen. nov. sp. nov., isolated from the mouse intestinal tract and comparative analysis with the genome of the closely related altered Schaedler flora strain ASF502.</title>
        <authorList>
            <person name="Miyake S."/>
            <person name="Soh M."/>
            <person name="Seedorf H."/>
        </authorList>
    </citation>
    <scope>NUCLEOTIDE SEQUENCE [LARGE SCALE GENOMIC DNA]</scope>
    <source>
        <strain evidence="2">DSM 106076</strain>
    </source>
</reference>
<feature type="transmembrane region" description="Helical" evidence="1">
    <location>
        <begin position="145"/>
        <end position="170"/>
    </location>
</feature>
<feature type="transmembrane region" description="Helical" evidence="1">
    <location>
        <begin position="218"/>
        <end position="241"/>
    </location>
</feature>
<dbReference type="EMBL" id="RHJS01000002">
    <property type="protein sequence ID" value="RRK35387.1"/>
    <property type="molecule type" value="Genomic_DNA"/>
</dbReference>
<feature type="transmembrane region" description="Helical" evidence="1">
    <location>
        <begin position="109"/>
        <end position="133"/>
    </location>
</feature>
<keyword evidence="3" id="KW-1185">Reference proteome</keyword>
<comment type="caution">
    <text evidence="2">The sequence shown here is derived from an EMBL/GenBank/DDBJ whole genome shotgun (WGS) entry which is preliminary data.</text>
</comment>
<name>A0A426DRC4_9FIRM</name>
<feature type="transmembrane region" description="Helical" evidence="1">
    <location>
        <begin position="182"/>
        <end position="198"/>
    </location>
</feature>
<gene>
    <name evidence="2" type="ORF">EBB54_16260</name>
</gene>